<sequence>MPGMDVREAGVVVRAARPDEYDAVGELTVQVYVGEGYVESGSWYAGELADTARRAASARILVATHADRIVGSLTVAPAGTPYAEIALPGELEFRMLAVAKTARGLGAGTSLVRTVIDLARAEGRAAVALTTMPAMVDARRIYDRLGFHPVPSRDWRTSAGDLLHVLRLPLDCSGESA</sequence>
<dbReference type="InterPro" id="IPR050769">
    <property type="entry name" value="NAT_camello-type"/>
</dbReference>
<accession>A0ABS0C4B5</accession>
<dbReference type="EMBL" id="JADLRE010000005">
    <property type="protein sequence ID" value="MBF6225233.1"/>
    <property type="molecule type" value="Genomic_DNA"/>
</dbReference>
<evidence type="ECO:0000256" key="1">
    <source>
        <dbReference type="ARBA" id="ARBA00022679"/>
    </source>
</evidence>
<dbReference type="InterPro" id="IPR000182">
    <property type="entry name" value="GNAT_dom"/>
</dbReference>
<keyword evidence="4" id="KW-1185">Reference proteome</keyword>
<comment type="caution">
    <text evidence="3">The sequence shown here is derived from an EMBL/GenBank/DDBJ whole genome shotgun (WGS) entry which is preliminary data.</text>
</comment>
<evidence type="ECO:0000259" key="2">
    <source>
        <dbReference type="PROSITE" id="PS51186"/>
    </source>
</evidence>
<proteinExistence type="predicted"/>
<dbReference type="InterPro" id="IPR016181">
    <property type="entry name" value="Acyl_CoA_acyltransferase"/>
</dbReference>
<keyword evidence="1" id="KW-0808">Transferase</keyword>
<dbReference type="CDD" id="cd04301">
    <property type="entry name" value="NAT_SF"/>
    <property type="match status" value="1"/>
</dbReference>
<dbReference type="PROSITE" id="PS51186">
    <property type="entry name" value="GNAT"/>
    <property type="match status" value="1"/>
</dbReference>
<protein>
    <submittedName>
        <fullName evidence="3">GNAT family N-acetyltransferase</fullName>
    </submittedName>
</protein>
<feature type="domain" description="N-acetyltransferase" evidence="2">
    <location>
        <begin position="11"/>
        <end position="169"/>
    </location>
</feature>
<dbReference type="Proteomes" id="UP000807309">
    <property type="component" value="Unassembled WGS sequence"/>
</dbReference>
<dbReference type="Gene3D" id="3.40.630.30">
    <property type="match status" value="1"/>
</dbReference>
<evidence type="ECO:0000313" key="4">
    <source>
        <dbReference type="Proteomes" id="UP000807309"/>
    </source>
</evidence>
<dbReference type="PANTHER" id="PTHR13947:SF37">
    <property type="entry name" value="LD18367P"/>
    <property type="match status" value="1"/>
</dbReference>
<gene>
    <name evidence="3" type="ORF">IU470_08935</name>
</gene>
<dbReference type="Pfam" id="PF00583">
    <property type="entry name" value="Acetyltransf_1"/>
    <property type="match status" value="1"/>
</dbReference>
<evidence type="ECO:0000313" key="3">
    <source>
        <dbReference type="EMBL" id="MBF6225233.1"/>
    </source>
</evidence>
<dbReference type="PANTHER" id="PTHR13947">
    <property type="entry name" value="GNAT FAMILY N-ACETYLTRANSFERASE"/>
    <property type="match status" value="1"/>
</dbReference>
<name>A0ABS0C4B5_9NOCA</name>
<reference evidence="3 4" key="1">
    <citation type="submission" date="2020-10" db="EMBL/GenBank/DDBJ databases">
        <title>Identification of Nocardia species via Next-generation sequencing and recognition of intraspecies genetic diversity.</title>
        <authorList>
            <person name="Li P."/>
            <person name="Li P."/>
            <person name="Lu B."/>
        </authorList>
    </citation>
    <scope>NUCLEOTIDE SEQUENCE [LARGE SCALE GENOMIC DNA]</scope>
    <source>
        <strain evidence="3 4">N-11</strain>
    </source>
</reference>
<organism evidence="3 4">
    <name type="scientific">Nocardia abscessus</name>
    <dbReference type="NCBI Taxonomy" id="120957"/>
    <lineage>
        <taxon>Bacteria</taxon>
        <taxon>Bacillati</taxon>
        <taxon>Actinomycetota</taxon>
        <taxon>Actinomycetes</taxon>
        <taxon>Mycobacteriales</taxon>
        <taxon>Nocardiaceae</taxon>
        <taxon>Nocardia</taxon>
    </lineage>
</organism>
<dbReference type="SUPFAM" id="SSF55729">
    <property type="entry name" value="Acyl-CoA N-acyltransferases (Nat)"/>
    <property type="match status" value="1"/>
</dbReference>